<keyword evidence="2" id="KW-1185">Reference proteome</keyword>
<dbReference type="Proteomes" id="UP001529510">
    <property type="component" value="Unassembled WGS sequence"/>
</dbReference>
<evidence type="ECO:0000313" key="1">
    <source>
        <dbReference type="EMBL" id="KAL0168700.1"/>
    </source>
</evidence>
<sequence>MSPRDGSPVKTSSPRRVSAQDLVSPLCLAKGELAPRLSLASPKVFFFSIYHRWSFGSLPLS</sequence>
<name>A0ABD0P507_CIRMR</name>
<reference evidence="1 2" key="1">
    <citation type="submission" date="2024-05" db="EMBL/GenBank/DDBJ databases">
        <title>Genome sequencing and assembly of Indian major carp, Cirrhinus mrigala (Hamilton, 1822).</title>
        <authorList>
            <person name="Mohindra V."/>
            <person name="Chowdhury L.M."/>
            <person name="Lal K."/>
            <person name="Jena J.K."/>
        </authorList>
    </citation>
    <scope>NUCLEOTIDE SEQUENCE [LARGE SCALE GENOMIC DNA]</scope>
    <source>
        <strain evidence="1">CM1030</strain>
        <tissue evidence="1">Blood</tissue>
    </source>
</reference>
<accession>A0ABD0P507</accession>
<gene>
    <name evidence="1" type="ORF">M9458_036922</name>
</gene>
<dbReference type="AlphaFoldDB" id="A0ABD0P507"/>
<comment type="caution">
    <text evidence="1">The sequence shown here is derived from an EMBL/GenBank/DDBJ whole genome shotgun (WGS) entry which is preliminary data.</text>
</comment>
<proteinExistence type="predicted"/>
<evidence type="ECO:0000313" key="2">
    <source>
        <dbReference type="Proteomes" id="UP001529510"/>
    </source>
</evidence>
<organism evidence="1 2">
    <name type="scientific">Cirrhinus mrigala</name>
    <name type="common">Mrigala</name>
    <dbReference type="NCBI Taxonomy" id="683832"/>
    <lineage>
        <taxon>Eukaryota</taxon>
        <taxon>Metazoa</taxon>
        <taxon>Chordata</taxon>
        <taxon>Craniata</taxon>
        <taxon>Vertebrata</taxon>
        <taxon>Euteleostomi</taxon>
        <taxon>Actinopterygii</taxon>
        <taxon>Neopterygii</taxon>
        <taxon>Teleostei</taxon>
        <taxon>Ostariophysi</taxon>
        <taxon>Cypriniformes</taxon>
        <taxon>Cyprinidae</taxon>
        <taxon>Labeoninae</taxon>
        <taxon>Labeonini</taxon>
        <taxon>Cirrhinus</taxon>
    </lineage>
</organism>
<feature type="non-terminal residue" evidence="1">
    <location>
        <position position="61"/>
    </location>
</feature>
<dbReference type="EMBL" id="JAMKFB020000018">
    <property type="protein sequence ID" value="KAL0168700.1"/>
    <property type="molecule type" value="Genomic_DNA"/>
</dbReference>
<protein>
    <submittedName>
        <fullName evidence="1">Uncharacterized protein</fullName>
    </submittedName>
</protein>